<evidence type="ECO:0000313" key="4">
    <source>
        <dbReference type="Ensembl" id="ENSAMXP00000018359.2"/>
    </source>
</evidence>
<keyword evidence="1" id="KW-1015">Disulfide bond</keyword>
<dbReference type="AlphaFoldDB" id="W5LEU7"/>
<reference evidence="4" key="4">
    <citation type="submission" date="2025-09" db="UniProtKB">
        <authorList>
            <consortium name="Ensembl"/>
        </authorList>
    </citation>
    <scope>IDENTIFICATION</scope>
</reference>
<dbReference type="SMART" id="SM00034">
    <property type="entry name" value="CLECT"/>
    <property type="match status" value="2"/>
</dbReference>
<reference evidence="5" key="2">
    <citation type="journal article" date="2014" name="Nat. Commun.">
        <title>The cavefish genome reveals candidate genes for eye loss.</title>
        <authorList>
            <person name="McGaugh S.E."/>
            <person name="Gross J.B."/>
            <person name="Aken B."/>
            <person name="Blin M."/>
            <person name="Borowsky R."/>
            <person name="Chalopin D."/>
            <person name="Hinaux H."/>
            <person name="Jeffery W.R."/>
            <person name="Keene A."/>
            <person name="Ma L."/>
            <person name="Minx P."/>
            <person name="Murphy D."/>
            <person name="O'Quin K.E."/>
            <person name="Retaux S."/>
            <person name="Rohner N."/>
            <person name="Searle S.M."/>
            <person name="Stahl B.A."/>
            <person name="Tabin C."/>
            <person name="Volff J.N."/>
            <person name="Yoshizawa M."/>
            <person name="Warren W.C."/>
        </authorList>
    </citation>
    <scope>NUCLEOTIDE SEQUENCE [LARGE SCALE GENOMIC DNA]</scope>
    <source>
        <strain evidence="5">female</strain>
    </source>
</reference>
<dbReference type="InterPro" id="IPR001304">
    <property type="entry name" value="C-type_lectin-like"/>
</dbReference>
<feature type="signal peptide" evidence="2">
    <location>
        <begin position="1"/>
        <end position="18"/>
    </location>
</feature>
<organism evidence="4 5">
    <name type="scientific">Astyanax mexicanus</name>
    <name type="common">Blind cave fish</name>
    <name type="synonym">Astyanax fasciatus mexicanus</name>
    <dbReference type="NCBI Taxonomy" id="7994"/>
    <lineage>
        <taxon>Eukaryota</taxon>
        <taxon>Metazoa</taxon>
        <taxon>Chordata</taxon>
        <taxon>Craniata</taxon>
        <taxon>Vertebrata</taxon>
        <taxon>Euteleostomi</taxon>
        <taxon>Actinopterygii</taxon>
        <taxon>Neopterygii</taxon>
        <taxon>Teleostei</taxon>
        <taxon>Ostariophysi</taxon>
        <taxon>Characiformes</taxon>
        <taxon>Characoidei</taxon>
        <taxon>Acestrorhamphidae</taxon>
        <taxon>Acestrorhamphinae</taxon>
        <taxon>Astyanax</taxon>
    </lineage>
</organism>
<evidence type="ECO:0000259" key="3">
    <source>
        <dbReference type="PROSITE" id="PS50041"/>
    </source>
</evidence>
<evidence type="ECO:0000313" key="5">
    <source>
        <dbReference type="Proteomes" id="UP000018467"/>
    </source>
</evidence>
<reference evidence="4" key="3">
    <citation type="submission" date="2025-08" db="UniProtKB">
        <authorList>
            <consortium name="Ensembl"/>
        </authorList>
    </citation>
    <scope>IDENTIFICATION</scope>
</reference>
<dbReference type="InterPro" id="IPR016187">
    <property type="entry name" value="CTDL_fold"/>
</dbReference>
<dbReference type="InterPro" id="IPR016186">
    <property type="entry name" value="C-type_lectin-like/link_sf"/>
</dbReference>
<dbReference type="HOGENOM" id="CLU_061186_2_0_1"/>
<dbReference type="PROSITE" id="PS00615">
    <property type="entry name" value="C_TYPE_LECTIN_1"/>
    <property type="match status" value="1"/>
</dbReference>
<dbReference type="PANTHER" id="PTHR45784">
    <property type="entry name" value="C-TYPE LECTIN DOMAIN FAMILY 20 MEMBER A-RELATED"/>
    <property type="match status" value="1"/>
</dbReference>
<keyword evidence="5" id="KW-1185">Reference proteome</keyword>
<dbReference type="Proteomes" id="UP000018467">
    <property type="component" value="Unassembled WGS sequence"/>
</dbReference>
<feature type="domain" description="C-type lectin" evidence="3">
    <location>
        <begin position="154"/>
        <end position="253"/>
    </location>
</feature>
<dbReference type="InterPro" id="IPR018378">
    <property type="entry name" value="C-type_lectin_CS"/>
</dbReference>
<dbReference type="GeneTree" id="ENSGT01100000263473"/>
<proteinExistence type="predicted"/>
<evidence type="ECO:0000256" key="1">
    <source>
        <dbReference type="ARBA" id="ARBA00023157"/>
    </source>
</evidence>
<dbReference type="InParanoid" id="W5LEU7"/>
<sequence length="311" mass="35031">MALCVLLLITGFFTLVSGLSLRYYFVNESKTWTDAQSYCREKYGGLATVPTMEDMNRLVALVNGSFNGSAWIGLHNVINPWRWSEDDSNPGGPAAVTYFNWYSGRPLDGQCVWKLKPLYSGLWSDVGCNVAQHFICHDARPEALNPYVRIALYMNFTDAQSYCRQHYTDLATARDQTEDAVIGSYQSSNHLYIGLYRTSTLTWADGNNSTFRFWGAGHPHLYQGAPYCTSTSISDSGRWTDQLCTDTLPFVCHTVQTDPVVGMRVRFRTWRNLSDSEIQDMVSQKIKQQLVGGGLPNDITVAVRQVIKRSP</sequence>
<keyword evidence="2" id="KW-0732">Signal</keyword>
<dbReference type="PROSITE" id="PS50041">
    <property type="entry name" value="C_TYPE_LECTIN_2"/>
    <property type="match status" value="2"/>
</dbReference>
<evidence type="ECO:0000256" key="2">
    <source>
        <dbReference type="SAM" id="SignalP"/>
    </source>
</evidence>
<name>W5LEU7_ASTMX</name>
<accession>W5LEU7</accession>
<dbReference type="Pfam" id="PF00059">
    <property type="entry name" value="Lectin_C"/>
    <property type="match status" value="2"/>
</dbReference>
<dbReference type="Ensembl" id="ENSAMXT00000018359.2">
    <property type="protein sequence ID" value="ENSAMXP00000018359.2"/>
    <property type="gene ID" value="ENSAMXG00000017825.2"/>
</dbReference>
<feature type="domain" description="C-type lectin" evidence="3">
    <location>
        <begin position="23"/>
        <end position="137"/>
    </location>
</feature>
<feature type="chain" id="PRO_5017278718" description="C-type lectin domain-containing protein" evidence="2">
    <location>
        <begin position="19"/>
        <end position="311"/>
    </location>
</feature>
<protein>
    <recommendedName>
        <fullName evidence="3">C-type lectin domain-containing protein</fullName>
    </recommendedName>
</protein>
<dbReference type="PANTHER" id="PTHR45784:SF3">
    <property type="entry name" value="C-TYPE LECTIN DOMAIN FAMILY 4 MEMBER K-LIKE-RELATED"/>
    <property type="match status" value="1"/>
</dbReference>
<dbReference type="Gene3D" id="3.10.100.10">
    <property type="entry name" value="Mannose-Binding Protein A, subunit A"/>
    <property type="match status" value="2"/>
</dbReference>
<dbReference type="eggNOG" id="KOG4297">
    <property type="taxonomic scope" value="Eukaryota"/>
</dbReference>
<dbReference type="SUPFAM" id="SSF56436">
    <property type="entry name" value="C-type lectin-like"/>
    <property type="match status" value="2"/>
</dbReference>
<reference evidence="5" key="1">
    <citation type="submission" date="2013-03" db="EMBL/GenBank/DDBJ databases">
        <authorList>
            <person name="Jeffery W."/>
            <person name="Warren W."/>
            <person name="Wilson R.K."/>
        </authorList>
    </citation>
    <scope>NUCLEOTIDE SEQUENCE</scope>
    <source>
        <strain evidence="5">female</strain>
    </source>
</reference>